<dbReference type="InterPro" id="IPR011009">
    <property type="entry name" value="Kinase-like_dom_sf"/>
</dbReference>
<feature type="compositionally biased region" description="Polar residues" evidence="1">
    <location>
        <begin position="53"/>
        <end position="62"/>
    </location>
</feature>
<name>A0A8H3CFR2_9AGAM</name>
<evidence type="ECO:0000259" key="2">
    <source>
        <dbReference type="Pfam" id="PF00069"/>
    </source>
</evidence>
<evidence type="ECO:0000256" key="1">
    <source>
        <dbReference type="SAM" id="MobiDB-lite"/>
    </source>
</evidence>
<dbReference type="EMBL" id="CAJMWX010001359">
    <property type="protein sequence ID" value="CAE6483754.1"/>
    <property type="molecule type" value="Genomic_DNA"/>
</dbReference>
<gene>
    <name evidence="3" type="ORF">RDB_LOCUS129029</name>
</gene>
<dbReference type="GO" id="GO:0004672">
    <property type="term" value="F:protein kinase activity"/>
    <property type="evidence" value="ECO:0007669"/>
    <property type="project" value="InterPro"/>
</dbReference>
<dbReference type="AlphaFoldDB" id="A0A8H3CFR2"/>
<feature type="domain" description="Protein kinase" evidence="2">
    <location>
        <begin position="247"/>
        <end position="282"/>
    </location>
</feature>
<dbReference type="Gene3D" id="1.10.510.10">
    <property type="entry name" value="Transferase(Phosphotransferase) domain 1"/>
    <property type="match status" value="1"/>
</dbReference>
<proteinExistence type="predicted"/>
<organism evidence="3 4">
    <name type="scientific">Rhizoctonia solani</name>
    <dbReference type="NCBI Taxonomy" id="456999"/>
    <lineage>
        <taxon>Eukaryota</taxon>
        <taxon>Fungi</taxon>
        <taxon>Dikarya</taxon>
        <taxon>Basidiomycota</taxon>
        <taxon>Agaricomycotina</taxon>
        <taxon>Agaricomycetes</taxon>
        <taxon>Cantharellales</taxon>
        <taxon>Ceratobasidiaceae</taxon>
        <taxon>Rhizoctonia</taxon>
    </lineage>
</organism>
<dbReference type="CDD" id="cd11651">
    <property type="entry name" value="YPK1_N_like"/>
    <property type="match status" value="1"/>
</dbReference>
<accession>A0A8H3CFR2</accession>
<dbReference type="SUPFAM" id="SSF56112">
    <property type="entry name" value="Protein kinase-like (PK-like)"/>
    <property type="match status" value="1"/>
</dbReference>
<feature type="region of interest" description="Disordered" evidence="1">
    <location>
        <begin position="14"/>
        <end position="79"/>
    </location>
</feature>
<comment type="caution">
    <text evidence="3">The sequence shown here is derived from an EMBL/GenBank/DDBJ whole genome shotgun (WGS) entry which is preliminary data.</text>
</comment>
<dbReference type="GO" id="GO:0005524">
    <property type="term" value="F:ATP binding"/>
    <property type="evidence" value="ECO:0007669"/>
    <property type="project" value="InterPro"/>
</dbReference>
<sequence length="297" mass="32900">MVVLTKQDVETIATRSRFPPPSTYIQPPRTTVSHLTMSGWKLGKKKEPKDSRSATPIQSRPSTPGPKNGGSQDVIMNPPPSLRHGVLAVRIYAGRGFNLPMGVELPPAIARAMASAPPPQARGARDSMQRKRMWWLPYVVVEFDKNEVLVDALGGELANPNWMYKAHFDVSRQSNLSLSAYLRTAPASGGENDMGNDILLGRLDVTPVLEGVQSVDSWFRATTGTGEFHMQVQFRPSKGTRWLRGSLSGHVGFISPELLQNQGYTKTVDWWTLGVLLYEMLGHVETSWLIRSGSHIR</sequence>
<feature type="compositionally biased region" description="Polar residues" evidence="1">
    <location>
        <begin position="23"/>
        <end position="36"/>
    </location>
</feature>
<reference evidence="3" key="1">
    <citation type="submission" date="2021-01" db="EMBL/GenBank/DDBJ databases">
        <authorList>
            <person name="Kaushik A."/>
        </authorList>
    </citation>
    <scope>NUCLEOTIDE SEQUENCE</scope>
    <source>
        <strain evidence="3">AG4-R118</strain>
    </source>
</reference>
<dbReference type="Pfam" id="PF00069">
    <property type="entry name" value="Pkinase"/>
    <property type="match status" value="1"/>
</dbReference>
<evidence type="ECO:0000313" key="3">
    <source>
        <dbReference type="EMBL" id="CAE6483754.1"/>
    </source>
</evidence>
<evidence type="ECO:0000313" key="4">
    <source>
        <dbReference type="Proteomes" id="UP000663888"/>
    </source>
</evidence>
<dbReference type="Proteomes" id="UP000663888">
    <property type="component" value="Unassembled WGS sequence"/>
</dbReference>
<dbReference type="InterPro" id="IPR000719">
    <property type="entry name" value="Prot_kinase_dom"/>
</dbReference>
<protein>
    <recommendedName>
        <fullName evidence="2">Protein kinase domain-containing protein</fullName>
    </recommendedName>
</protein>